<comment type="subcellular location">
    <subcellularLocation>
        <location evidence="1 10">Golgi apparatus membrane</location>
        <topology evidence="1 10">Single-pass type II membrane protein</topology>
    </subcellularLocation>
</comment>
<keyword evidence="3 10" id="KW-0328">Glycosyltransferase</keyword>
<evidence type="ECO:0000256" key="2">
    <source>
        <dbReference type="ARBA" id="ARBA00008661"/>
    </source>
</evidence>
<dbReference type="Pfam" id="PF01762">
    <property type="entry name" value="Galactosyl_T"/>
    <property type="match status" value="1"/>
</dbReference>
<dbReference type="Proteomes" id="UP000789390">
    <property type="component" value="Unassembled WGS sequence"/>
</dbReference>
<protein>
    <recommendedName>
        <fullName evidence="10">Hexosyltransferase</fullName>
        <ecNumber evidence="10">2.4.1.-</ecNumber>
    </recommendedName>
</protein>
<evidence type="ECO:0000256" key="8">
    <source>
        <dbReference type="ARBA" id="ARBA00023034"/>
    </source>
</evidence>
<dbReference type="PANTHER" id="PTHR11214">
    <property type="entry name" value="BETA-1,3-N-ACETYLGLUCOSAMINYLTRANSFERASE"/>
    <property type="match status" value="1"/>
</dbReference>
<dbReference type="PANTHER" id="PTHR11214:SF334">
    <property type="entry name" value="HEXOSYLTRANSFERASE"/>
    <property type="match status" value="1"/>
</dbReference>
<evidence type="ECO:0000256" key="3">
    <source>
        <dbReference type="ARBA" id="ARBA00022676"/>
    </source>
</evidence>
<evidence type="ECO:0000313" key="12">
    <source>
        <dbReference type="Proteomes" id="UP000789390"/>
    </source>
</evidence>
<evidence type="ECO:0000313" key="11">
    <source>
        <dbReference type="EMBL" id="CAH0109506.1"/>
    </source>
</evidence>
<name>A0A8J2RZA6_9CRUS</name>
<proteinExistence type="inferred from homology"/>
<comment type="caution">
    <text evidence="11">The sequence shown here is derived from an EMBL/GenBank/DDBJ whole genome shotgun (WGS) entry which is preliminary data.</text>
</comment>
<evidence type="ECO:0000256" key="6">
    <source>
        <dbReference type="ARBA" id="ARBA00022968"/>
    </source>
</evidence>
<evidence type="ECO:0000256" key="1">
    <source>
        <dbReference type="ARBA" id="ARBA00004323"/>
    </source>
</evidence>
<evidence type="ECO:0000256" key="7">
    <source>
        <dbReference type="ARBA" id="ARBA00022989"/>
    </source>
</evidence>
<keyword evidence="8 10" id="KW-0333">Golgi apparatus</keyword>
<keyword evidence="7" id="KW-1133">Transmembrane helix</keyword>
<evidence type="ECO:0000256" key="5">
    <source>
        <dbReference type="ARBA" id="ARBA00022692"/>
    </source>
</evidence>
<reference evidence="11" key="1">
    <citation type="submission" date="2021-11" db="EMBL/GenBank/DDBJ databases">
        <authorList>
            <person name="Schell T."/>
        </authorList>
    </citation>
    <scope>NUCLEOTIDE SEQUENCE</scope>
    <source>
        <strain evidence="11">M5</strain>
    </source>
</reference>
<comment type="similarity">
    <text evidence="2 10">Belongs to the glycosyltransferase 31 family.</text>
</comment>
<evidence type="ECO:0000256" key="4">
    <source>
        <dbReference type="ARBA" id="ARBA00022679"/>
    </source>
</evidence>
<dbReference type="AlphaFoldDB" id="A0A8J2RZA6"/>
<keyword evidence="6" id="KW-0735">Signal-anchor</keyword>
<keyword evidence="5" id="KW-0812">Transmembrane</keyword>
<sequence length="352" mass="40078">MTAYLGLKELTDVQPLVADMGPVINDVSSFQYPLSIAPCREKVANNTNHRSLFVAVISAPNNFKKRAAIRRTWPHHFKNQSNINKQLDVLGFGFVVGLTKNTSVQRKLTEESLRYNDILQVNVYDKYRNLSIKAAGLFNWINSRCSPVDFVLKVDDDVYVNVHNFATILHSFSPIERSIYGHKTGGSQPSRTEGKWPSSYENWPWSRIPYYLQGAGIVVAGSAVRSLLAAMQTTPYYIWEDIYIIGLCAVKARLQILTSKRIFVDEPETYPDPCFVRNTVMWTTSSEDHINSSHIISHNLYRNDMTKSYCVLKTYVMGPNETLVDLVQSQMSEPAIASEFKFRSIHSKGFWD</sequence>
<dbReference type="GO" id="GO:0000139">
    <property type="term" value="C:Golgi membrane"/>
    <property type="evidence" value="ECO:0007669"/>
    <property type="project" value="UniProtKB-SubCell"/>
</dbReference>
<keyword evidence="9" id="KW-0472">Membrane</keyword>
<dbReference type="InterPro" id="IPR002659">
    <property type="entry name" value="Glyco_trans_31"/>
</dbReference>
<evidence type="ECO:0000256" key="10">
    <source>
        <dbReference type="RuleBase" id="RU363063"/>
    </source>
</evidence>
<dbReference type="GO" id="GO:0016758">
    <property type="term" value="F:hexosyltransferase activity"/>
    <property type="evidence" value="ECO:0007669"/>
    <property type="project" value="InterPro"/>
</dbReference>
<dbReference type="Gene3D" id="3.90.550.50">
    <property type="match status" value="1"/>
</dbReference>
<dbReference type="EC" id="2.4.1.-" evidence="10"/>
<accession>A0A8J2RZA6</accession>
<dbReference type="GO" id="GO:0006493">
    <property type="term" value="P:protein O-linked glycosylation"/>
    <property type="evidence" value="ECO:0007669"/>
    <property type="project" value="TreeGrafter"/>
</dbReference>
<dbReference type="OrthoDB" id="5512589at2759"/>
<keyword evidence="4" id="KW-0808">Transferase</keyword>
<gene>
    <name evidence="11" type="ORF">DGAL_LOCUS12984</name>
</gene>
<organism evidence="11 12">
    <name type="scientific">Daphnia galeata</name>
    <dbReference type="NCBI Taxonomy" id="27404"/>
    <lineage>
        <taxon>Eukaryota</taxon>
        <taxon>Metazoa</taxon>
        <taxon>Ecdysozoa</taxon>
        <taxon>Arthropoda</taxon>
        <taxon>Crustacea</taxon>
        <taxon>Branchiopoda</taxon>
        <taxon>Diplostraca</taxon>
        <taxon>Cladocera</taxon>
        <taxon>Anomopoda</taxon>
        <taxon>Daphniidae</taxon>
        <taxon>Daphnia</taxon>
    </lineage>
</organism>
<evidence type="ECO:0000256" key="9">
    <source>
        <dbReference type="ARBA" id="ARBA00023136"/>
    </source>
</evidence>
<keyword evidence="12" id="KW-1185">Reference proteome</keyword>
<dbReference type="EMBL" id="CAKKLH010000292">
    <property type="protein sequence ID" value="CAH0109506.1"/>
    <property type="molecule type" value="Genomic_DNA"/>
</dbReference>